<accession>A0A0L0UJN1</accession>
<reference evidence="2" key="1">
    <citation type="submission" date="2014-03" db="EMBL/GenBank/DDBJ databases">
        <title>The Genome Sequence of Puccinia striiformis f. sp. tritici PST-78.</title>
        <authorList>
            <consortium name="The Broad Institute Genome Sequencing Platform"/>
            <person name="Cuomo C."/>
            <person name="Hulbert S."/>
            <person name="Chen X."/>
            <person name="Walker B."/>
            <person name="Young S.K."/>
            <person name="Zeng Q."/>
            <person name="Gargeya S."/>
            <person name="Fitzgerald M."/>
            <person name="Haas B."/>
            <person name="Abouelleil A."/>
            <person name="Alvarado L."/>
            <person name="Arachchi H.M."/>
            <person name="Berlin A.M."/>
            <person name="Chapman S.B."/>
            <person name="Goldberg J."/>
            <person name="Griggs A."/>
            <person name="Gujja S."/>
            <person name="Hansen M."/>
            <person name="Howarth C."/>
            <person name="Imamovic A."/>
            <person name="Larimer J."/>
            <person name="McCowan C."/>
            <person name="Montmayeur A."/>
            <person name="Murphy C."/>
            <person name="Neiman D."/>
            <person name="Pearson M."/>
            <person name="Priest M."/>
            <person name="Roberts A."/>
            <person name="Saif S."/>
            <person name="Shea T."/>
            <person name="Sisk P."/>
            <person name="Sykes S."/>
            <person name="Wortman J."/>
            <person name="Nusbaum C."/>
            <person name="Birren B."/>
        </authorList>
    </citation>
    <scope>NUCLEOTIDE SEQUENCE [LARGE SCALE GENOMIC DNA]</scope>
    <source>
        <strain evidence="2">race PST-78</strain>
    </source>
</reference>
<keyword evidence="2" id="KW-1185">Reference proteome</keyword>
<evidence type="ECO:0000313" key="2">
    <source>
        <dbReference type="Proteomes" id="UP000054564"/>
    </source>
</evidence>
<dbReference type="EMBL" id="AJIL01006231">
    <property type="protein sequence ID" value="KNE87221.1"/>
    <property type="molecule type" value="Genomic_DNA"/>
</dbReference>
<proteinExistence type="predicted"/>
<protein>
    <submittedName>
        <fullName evidence="1">Uncharacterized protein</fullName>
    </submittedName>
</protein>
<organism evidence="1 2">
    <name type="scientific">Puccinia striiformis f. sp. tritici PST-78</name>
    <dbReference type="NCBI Taxonomy" id="1165861"/>
    <lineage>
        <taxon>Eukaryota</taxon>
        <taxon>Fungi</taxon>
        <taxon>Dikarya</taxon>
        <taxon>Basidiomycota</taxon>
        <taxon>Pucciniomycotina</taxon>
        <taxon>Pucciniomycetes</taxon>
        <taxon>Pucciniales</taxon>
        <taxon>Pucciniaceae</taxon>
        <taxon>Puccinia</taxon>
    </lineage>
</organism>
<sequence>AREIPPLKENQLELLVDFAIEVQNICATMKAAGLQNHLNNPELEYEFVSKLPGLLAAFWGMHK</sequence>
<feature type="non-terminal residue" evidence="1">
    <location>
        <position position="1"/>
    </location>
</feature>
<comment type="caution">
    <text evidence="1">The sequence shown here is derived from an EMBL/GenBank/DDBJ whole genome shotgun (WGS) entry which is preliminary data.</text>
</comment>
<gene>
    <name evidence="1" type="ORF">PSTG_19398</name>
</gene>
<evidence type="ECO:0000313" key="1">
    <source>
        <dbReference type="EMBL" id="KNE87221.1"/>
    </source>
</evidence>
<name>A0A0L0UJN1_9BASI</name>
<dbReference type="AlphaFoldDB" id="A0A0L0UJN1"/>
<dbReference type="Proteomes" id="UP000054564">
    <property type="component" value="Unassembled WGS sequence"/>
</dbReference>